<dbReference type="GO" id="GO:0006303">
    <property type="term" value="P:double-strand break repair via nonhomologous end joining"/>
    <property type="evidence" value="ECO:0007669"/>
    <property type="project" value="TreeGrafter"/>
</dbReference>
<dbReference type="AlphaFoldDB" id="A0A836FNS6"/>
<reference evidence="1" key="1">
    <citation type="submission" date="2020-03" db="EMBL/GenBank/DDBJ databases">
        <title>Relaxed selection underlies rapid genomic changes in the transitions from sociality to social parasitism in ants.</title>
        <authorList>
            <person name="Bi X."/>
        </authorList>
    </citation>
    <scope>NUCLEOTIDE SEQUENCE</scope>
    <source>
        <strain evidence="1">BGI-DK2014a</strain>
        <tissue evidence="1">Whole body</tissue>
    </source>
</reference>
<gene>
    <name evidence="1" type="primary">Setmar_162</name>
    <name evidence="1" type="ORF">G6Z76_0007542</name>
</gene>
<name>A0A836FNS6_9HYME</name>
<accession>A0A836FNS6</accession>
<keyword evidence="1" id="KW-0808">Transferase</keyword>
<proteinExistence type="predicted"/>
<dbReference type="PANTHER" id="PTHR46060">
    <property type="entry name" value="MARINER MOS1 TRANSPOSASE-LIKE PROTEIN"/>
    <property type="match status" value="1"/>
</dbReference>
<dbReference type="EMBL" id="JAANIC010003256">
    <property type="protein sequence ID" value="KAG5341768.1"/>
    <property type="molecule type" value="Genomic_DNA"/>
</dbReference>
<dbReference type="GO" id="GO:0000729">
    <property type="term" value="P:DNA double-strand break processing"/>
    <property type="evidence" value="ECO:0007669"/>
    <property type="project" value="TreeGrafter"/>
</dbReference>
<sequence length="336" mass="38442">MARRVPGPDGITSKVILRICLLPFGRALWFTFTVLLEEGRFPSDWKVARLVFFKKPNKPDLVPSSYRPICPFNELGKLFKRMICGCIETSEELDLWIWNINFQHSVDVQVKIRNYKTTCGNDSISDTAIMSINIIIIVLMYFLLKCKKLSYNININIKAHLGIPNEWNSLLVFRKTVPILSHLLKTLIFFSNPDLVKKTLPITFRNSYNHVQSIVDALEIIIKSSSVSLIHKSTKSEILENKDIAGEFNLQNALRSGQPNTANDNQLLAAVKSDRHLTTREIAERFGIHHTTVKDQRVSHELTEKNIMDQNLVCESLPKQNSLDPFLKRIITGNEK</sequence>
<dbReference type="GO" id="GO:0015074">
    <property type="term" value="P:DNA integration"/>
    <property type="evidence" value="ECO:0007669"/>
    <property type="project" value="TreeGrafter"/>
</dbReference>
<dbReference type="GO" id="GO:0000793">
    <property type="term" value="C:condensed chromosome"/>
    <property type="evidence" value="ECO:0007669"/>
    <property type="project" value="TreeGrafter"/>
</dbReference>
<dbReference type="InterPro" id="IPR052709">
    <property type="entry name" value="Transposase-MT_Hybrid"/>
</dbReference>
<dbReference type="GO" id="GO:0000014">
    <property type="term" value="F:single-stranded DNA endodeoxyribonuclease activity"/>
    <property type="evidence" value="ECO:0007669"/>
    <property type="project" value="TreeGrafter"/>
</dbReference>
<dbReference type="GO" id="GO:0042800">
    <property type="term" value="F:histone H3K4 methyltransferase activity"/>
    <property type="evidence" value="ECO:0007669"/>
    <property type="project" value="TreeGrafter"/>
</dbReference>
<keyword evidence="2" id="KW-1185">Reference proteome</keyword>
<dbReference type="GO" id="GO:0044774">
    <property type="term" value="P:mitotic DNA integrity checkpoint signaling"/>
    <property type="evidence" value="ECO:0007669"/>
    <property type="project" value="TreeGrafter"/>
</dbReference>
<evidence type="ECO:0000313" key="1">
    <source>
        <dbReference type="EMBL" id="KAG5341768.1"/>
    </source>
</evidence>
<dbReference type="GO" id="GO:0044547">
    <property type="term" value="F:DNA topoisomerase binding"/>
    <property type="evidence" value="ECO:0007669"/>
    <property type="project" value="TreeGrafter"/>
</dbReference>
<comment type="caution">
    <text evidence="1">The sequence shown here is derived from an EMBL/GenBank/DDBJ whole genome shotgun (WGS) entry which is preliminary data.</text>
</comment>
<dbReference type="GO" id="GO:0003690">
    <property type="term" value="F:double-stranded DNA binding"/>
    <property type="evidence" value="ECO:0007669"/>
    <property type="project" value="TreeGrafter"/>
</dbReference>
<dbReference type="GO" id="GO:0031297">
    <property type="term" value="P:replication fork processing"/>
    <property type="evidence" value="ECO:0007669"/>
    <property type="project" value="TreeGrafter"/>
</dbReference>
<dbReference type="Proteomes" id="UP000669903">
    <property type="component" value="Unassembled WGS sequence"/>
</dbReference>
<dbReference type="GO" id="GO:0003697">
    <property type="term" value="F:single-stranded DNA binding"/>
    <property type="evidence" value="ECO:0007669"/>
    <property type="project" value="TreeGrafter"/>
</dbReference>
<dbReference type="GO" id="GO:0032259">
    <property type="term" value="P:methylation"/>
    <property type="evidence" value="ECO:0007669"/>
    <property type="project" value="UniProtKB-KW"/>
</dbReference>
<dbReference type="GO" id="GO:0046975">
    <property type="term" value="F:histone H3K36 methyltransferase activity"/>
    <property type="evidence" value="ECO:0007669"/>
    <property type="project" value="TreeGrafter"/>
</dbReference>
<dbReference type="GO" id="GO:0035861">
    <property type="term" value="C:site of double-strand break"/>
    <property type="evidence" value="ECO:0007669"/>
    <property type="project" value="TreeGrafter"/>
</dbReference>
<keyword evidence="1" id="KW-0489">Methyltransferase</keyword>
<feature type="non-terminal residue" evidence="1">
    <location>
        <position position="1"/>
    </location>
</feature>
<feature type="non-terminal residue" evidence="1">
    <location>
        <position position="336"/>
    </location>
</feature>
<protein>
    <submittedName>
        <fullName evidence="1">SETMR methyltransferase</fullName>
    </submittedName>
</protein>
<dbReference type="PANTHER" id="PTHR46060:SF2">
    <property type="entry name" value="HISTONE-LYSINE N-METHYLTRANSFERASE SETMAR"/>
    <property type="match status" value="1"/>
</dbReference>
<dbReference type="GO" id="GO:0005634">
    <property type="term" value="C:nucleus"/>
    <property type="evidence" value="ECO:0007669"/>
    <property type="project" value="TreeGrafter"/>
</dbReference>
<organism evidence="1 2">
    <name type="scientific">Acromyrmex charruanus</name>
    <dbReference type="NCBI Taxonomy" id="2715315"/>
    <lineage>
        <taxon>Eukaryota</taxon>
        <taxon>Metazoa</taxon>
        <taxon>Ecdysozoa</taxon>
        <taxon>Arthropoda</taxon>
        <taxon>Hexapoda</taxon>
        <taxon>Insecta</taxon>
        <taxon>Pterygota</taxon>
        <taxon>Neoptera</taxon>
        <taxon>Endopterygota</taxon>
        <taxon>Hymenoptera</taxon>
        <taxon>Apocrita</taxon>
        <taxon>Aculeata</taxon>
        <taxon>Formicoidea</taxon>
        <taxon>Formicidae</taxon>
        <taxon>Myrmicinae</taxon>
        <taxon>Acromyrmex</taxon>
    </lineage>
</organism>
<evidence type="ECO:0000313" key="2">
    <source>
        <dbReference type="Proteomes" id="UP000669903"/>
    </source>
</evidence>